<name>A0AAJ4PBN2_9STAP</name>
<evidence type="ECO:0000256" key="1">
    <source>
        <dbReference type="ARBA" id="ARBA00006336"/>
    </source>
</evidence>
<dbReference type="InterPro" id="IPR000868">
    <property type="entry name" value="Isochorismatase-like_dom"/>
</dbReference>
<organism evidence="3 4">
    <name type="scientific">Macrococcoides bohemicum</name>
    <dbReference type="NCBI Taxonomy" id="1903056"/>
    <lineage>
        <taxon>Bacteria</taxon>
        <taxon>Bacillati</taxon>
        <taxon>Bacillota</taxon>
        <taxon>Bacilli</taxon>
        <taxon>Bacillales</taxon>
        <taxon>Staphylococcaceae</taxon>
        <taxon>Macrococcoides</taxon>
    </lineage>
</organism>
<gene>
    <name evidence="3" type="ORF">KYI11_01745</name>
</gene>
<evidence type="ECO:0000313" key="3">
    <source>
        <dbReference type="EMBL" id="QYA42691.1"/>
    </source>
</evidence>
<evidence type="ECO:0000313" key="4">
    <source>
        <dbReference type="Proteomes" id="UP000826802"/>
    </source>
</evidence>
<evidence type="ECO:0000259" key="2">
    <source>
        <dbReference type="Pfam" id="PF00857"/>
    </source>
</evidence>
<dbReference type="CDD" id="cd01014">
    <property type="entry name" value="nicotinamidase_related"/>
    <property type="match status" value="1"/>
</dbReference>
<accession>A0AAJ4PBN2</accession>
<sequence length="178" mass="20304">MEALLVIDVQKAFNHEKFGKRNNPDAENNMVMIIDYFRNQNNEVIHIQHVSDNPISLFHKDNLQDFINGFEPLMHEKVFRKTVNSAFIGTTLLEYLQSKSIKSLTIIGLTLPHCVSTTTRMAQNFGFNVTLISDATASFDLLDYHGKLQKAEDIHHYNLTALHDEFANVIDTQTLLGN</sequence>
<dbReference type="InterPro" id="IPR050272">
    <property type="entry name" value="Isochorismatase-like_hydrls"/>
</dbReference>
<dbReference type="Pfam" id="PF00857">
    <property type="entry name" value="Isochorismatase"/>
    <property type="match status" value="1"/>
</dbReference>
<feature type="domain" description="Isochorismatase-like" evidence="2">
    <location>
        <begin position="3"/>
        <end position="173"/>
    </location>
</feature>
<dbReference type="PANTHER" id="PTHR43540">
    <property type="entry name" value="PEROXYUREIDOACRYLATE/UREIDOACRYLATE AMIDOHYDROLASE-RELATED"/>
    <property type="match status" value="1"/>
</dbReference>
<proteinExistence type="inferred from homology"/>
<protein>
    <submittedName>
        <fullName evidence="3">Cysteine hydrolase</fullName>
    </submittedName>
</protein>
<dbReference type="RefSeq" id="WP_219503404.1">
    <property type="nucleotide sequence ID" value="NZ_CP079981.1"/>
</dbReference>
<keyword evidence="4" id="KW-1185">Reference proteome</keyword>
<dbReference type="Proteomes" id="UP000826802">
    <property type="component" value="Chromosome"/>
</dbReference>
<keyword evidence="3" id="KW-0378">Hydrolase</keyword>
<reference evidence="3 4" key="1">
    <citation type="submission" date="2021-07" db="EMBL/GenBank/DDBJ databases">
        <title>Prevalence and characterization of methicillin-resistant Macrococcus spp. in food producing animals and meat in Switzerland in 2019.</title>
        <authorList>
            <person name="Keller J.E."/>
            <person name="Schwendener S."/>
            <person name="Neuenschwander J."/>
            <person name="Overesch G."/>
            <person name="Perreten V."/>
        </authorList>
    </citation>
    <scope>NUCLEOTIDE SEQUENCE [LARGE SCALE GENOMIC DNA]</scope>
    <source>
        <strain evidence="3 4">19Msa0936</strain>
    </source>
</reference>
<dbReference type="GO" id="GO:0016787">
    <property type="term" value="F:hydrolase activity"/>
    <property type="evidence" value="ECO:0007669"/>
    <property type="project" value="UniProtKB-KW"/>
</dbReference>
<comment type="similarity">
    <text evidence="1">Belongs to the isochorismatase family.</text>
</comment>
<dbReference type="AlphaFoldDB" id="A0AAJ4PBN2"/>
<dbReference type="EMBL" id="CP079981">
    <property type="protein sequence ID" value="QYA42691.1"/>
    <property type="molecule type" value="Genomic_DNA"/>
</dbReference>
<dbReference type="PANTHER" id="PTHR43540:SF1">
    <property type="entry name" value="ISOCHORISMATASE HYDROLASE"/>
    <property type="match status" value="1"/>
</dbReference>